<dbReference type="OMA" id="SAYHAVW"/>
<reference evidence="2" key="2">
    <citation type="submission" date="2021-01" db="UniProtKB">
        <authorList>
            <consortium name="EnsemblPlants"/>
        </authorList>
    </citation>
    <scope>IDENTIFICATION</scope>
</reference>
<dbReference type="AlphaFoldDB" id="A0A7N2QWW3"/>
<dbReference type="Proteomes" id="UP000594261">
    <property type="component" value="Chromosome 1"/>
</dbReference>
<protein>
    <recommendedName>
        <fullName evidence="1">Reverse transcriptase zinc-binding domain-containing protein</fullName>
    </recommendedName>
</protein>
<proteinExistence type="predicted"/>
<sequence length="165" mass="18563">MVKRLGFGLINGFPPPSTFEPVGGTCLALLEDSVIWNAIPNGKFSVRSTYELAMNLCEQSERGCISNDGVIKKFWRKIWSLQVPNKVKHFAWRACKNILPCLFNLKKRGVLVDDRCEQCGEKGKSSGHLFWRCSFAAQVWESSSIFKLGIEFSSRPLLTCFVPLG</sequence>
<evidence type="ECO:0000259" key="1">
    <source>
        <dbReference type="Pfam" id="PF13966"/>
    </source>
</evidence>
<feature type="domain" description="Reverse transcriptase zinc-binding" evidence="1">
    <location>
        <begin position="44"/>
        <end position="140"/>
    </location>
</feature>
<dbReference type="InterPro" id="IPR026960">
    <property type="entry name" value="RVT-Znf"/>
</dbReference>
<dbReference type="Gramene" id="QL01p000225:mrna">
    <property type="protein sequence ID" value="QL01p000225:mrna"/>
    <property type="gene ID" value="QL01p000225"/>
</dbReference>
<organism evidence="2 3">
    <name type="scientific">Quercus lobata</name>
    <name type="common">Valley oak</name>
    <dbReference type="NCBI Taxonomy" id="97700"/>
    <lineage>
        <taxon>Eukaryota</taxon>
        <taxon>Viridiplantae</taxon>
        <taxon>Streptophyta</taxon>
        <taxon>Embryophyta</taxon>
        <taxon>Tracheophyta</taxon>
        <taxon>Spermatophyta</taxon>
        <taxon>Magnoliopsida</taxon>
        <taxon>eudicotyledons</taxon>
        <taxon>Gunneridae</taxon>
        <taxon>Pentapetalae</taxon>
        <taxon>rosids</taxon>
        <taxon>fabids</taxon>
        <taxon>Fagales</taxon>
        <taxon>Fagaceae</taxon>
        <taxon>Quercus</taxon>
    </lineage>
</organism>
<dbReference type="EnsemblPlants" id="QL01p000225:mrna">
    <property type="protein sequence ID" value="QL01p000225:mrna"/>
    <property type="gene ID" value="QL01p000225"/>
</dbReference>
<evidence type="ECO:0000313" key="3">
    <source>
        <dbReference type="Proteomes" id="UP000594261"/>
    </source>
</evidence>
<name>A0A7N2QWW3_QUELO</name>
<dbReference type="EMBL" id="LRBV02000001">
    <property type="status" value="NOT_ANNOTATED_CDS"/>
    <property type="molecule type" value="Genomic_DNA"/>
</dbReference>
<accession>A0A7N2QWW3</accession>
<reference evidence="2 3" key="1">
    <citation type="journal article" date="2016" name="G3 (Bethesda)">
        <title>First Draft Assembly and Annotation of the Genome of a California Endemic Oak Quercus lobata Nee (Fagaceae).</title>
        <authorList>
            <person name="Sork V.L."/>
            <person name="Fitz-Gibbon S.T."/>
            <person name="Puiu D."/>
            <person name="Crepeau M."/>
            <person name="Gugger P.F."/>
            <person name="Sherman R."/>
            <person name="Stevens K."/>
            <person name="Langley C.H."/>
            <person name="Pellegrini M."/>
            <person name="Salzberg S.L."/>
        </authorList>
    </citation>
    <scope>NUCLEOTIDE SEQUENCE [LARGE SCALE GENOMIC DNA]</scope>
    <source>
        <strain evidence="2 3">cv. SW786</strain>
    </source>
</reference>
<evidence type="ECO:0000313" key="2">
    <source>
        <dbReference type="EnsemblPlants" id="QL01p000225:mrna"/>
    </source>
</evidence>
<dbReference type="Pfam" id="PF13966">
    <property type="entry name" value="zf-RVT"/>
    <property type="match status" value="1"/>
</dbReference>
<dbReference type="InParanoid" id="A0A7N2QWW3"/>
<keyword evidence="3" id="KW-1185">Reference proteome</keyword>